<name>A0A7S0CLE9_9STRA</name>
<dbReference type="PANTHER" id="PTHR34127">
    <property type="entry name" value="OS04G0405600 PROTEIN"/>
    <property type="match status" value="1"/>
</dbReference>
<proteinExistence type="predicted"/>
<organism evidence="1">
    <name type="scientific">Proboscia inermis</name>
    <dbReference type="NCBI Taxonomy" id="420281"/>
    <lineage>
        <taxon>Eukaryota</taxon>
        <taxon>Sar</taxon>
        <taxon>Stramenopiles</taxon>
        <taxon>Ochrophyta</taxon>
        <taxon>Bacillariophyta</taxon>
        <taxon>Coscinodiscophyceae</taxon>
        <taxon>Rhizosoleniophycidae</taxon>
        <taxon>Rhizosoleniales</taxon>
        <taxon>Rhizosoleniaceae</taxon>
        <taxon>Proboscia</taxon>
    </lineage>
</organism>
<dbReference type="EMBL" id="HBEL01051056">
    <property type="protein sequence ID" value="CAD8427256.1"/>
    <property type="molecule type" value="Transcribed_RNA"/>
</dbReference>
<gene>
    <name evidence="1" type="ORF">PINE0816_LOCUS23421</name>
</gene>
<dbReference type="Pfam" id="PF07082">
    <property type="entry name" value="DUF1350"/>
    <property type="match status" value="1"/>
</dbReference>
<dbReference type="InterPro" id="IPR010765">
    <property type="entry name" value="DUF1350"/>
</dbReference>
<dbReference type="PANTHER" id="PTHR34127:SF1">
    <property type="entry name" value="OS04G0405600 PROTEIN"/>
    <property type="match status" value="1"/>
</dbReference>
<reference evidence="1" key="1">
    <citation type="submission" date="2021-01" db="EMBL/GenBank/DDBJ databases">
        <authorList>
            <person name="Corre E."/>
            <person name="Pelletier E."/>
            <person name="Niang G."/>
            <person name="Scheremetjew M."/>
            <person name="Finn R."/>
            <person name="Kale V."/>
            <person name="Holt S."/>
            <person name="Cochrane G."/>
            <person name="Meng A."/>
            <person name="Brown T."/>
            <person name="Cohen L."/>
        </authorList>
    </citation>
    <scope>NUCLEOTIDE SEQUENCE</scope>
    <source>
        <strain evidence="1">CCAP1064/1</strain>
    </source>
</reference>
<sequence length="465" mass="50785">MKLRMAQGRHLFLFLYLFGMICPIVCFSHSKVSYIIEQPTLVSHSLSLCAPKTDQNEACLIGRSGLKRKRAIMGMNSESSNSANDGFGKLTSALTVLDKKWQVQQRNPRGRGTWKTLLLDDEEEEEMQENPAYSDATNAKDFVYLLEPINGSSIPSSLIIFYGGAALGQFPHIAYAEFLNRVSSKTGCAVICVPFEVGLNHFELSSKCFKLAQRAIAKCENDMDWSNALPKFMLGHSLGAKLHVISMAATGSGDNLEDVHGIGLISYNNFSFGATIGMAKSFIGTLQGNQSGDIPEAYEGDTLLGQIFNFAEQAATFAGIDFVPSPTDTDRLVQMKFNSDLQSKTRLFSFDDDDLDSGYSLFKSFRAVNGVRDEVSSSGLPGSHLTPVFLKLGLDDLPEEARAVADQVTGGIESAAFGDENHIDMLVDEIDNWMVGKSPARKANWKLQDVTPLLPGSVLDAEVDP</sequence>
<accession>A0A7S0CLE9</accession>
<dbReference type="AlphaFoldDB" id="A0A7S0CLE9"/>
<evidence type="ECO:0000313" key="1">
    <source>
        <dbReference type="EMBL" id="CAD8427256.1"/>
    </source>
</evidence>
<protein>
    <submittedName>
        <fullName evidence="1">Uncharacterized protein</fullName>
    </submittedName>
</protein>